<evidence type="ECO:0000256" key="1">
    <source>
        <dbReference type="SAM" id="MobiDB-lite"/>
    </source>
</evidence>
<dbReference type="OrthoDB" id="8243210at2"/>
<protein>
    <submittedName>
        <fullName evidence="2">Uncharacterized protein</fullName>
    </submittedName>
</protein>
<accession>A0A4Q0RSD0</accession>
<evidence type="ECO:0000313" key="2">
    <source>
        <dbReference type="EMBL" id="RXH22108.1"/>
    </source>
</evidence>
<dbReference type="EMBL" id="LBJQ01000093">
    <property type="protein sequence ID" value="RXH22108.1"/>
    <property type="molecule type" value="Genomic_DNA"/>
</dbReference>
<keyword evidence="3" id="KW-1185">Reference proteome</keyword>
<proteinExistence type="predicted"/>
<sequence length="84" mass="9562">MPRIALMADKFRDIIARVGAVFREQRKIDAQRALRRYHHLLARPDETLPLNDIISVSKEKDISRNAHGSDAGERPTGQPAFERA</sequence>
<feature type="region of interest" description="Disordered" evidence="1">
    <location>
        <begin position="59"/>
        <end position="84"/>
    </location>
</feature>
<comment type="caution">
    <text evidence="2">The sequence shown here is derived from an EMBL/GenBank/DDBJ whole genome shotgun (WGS) entry which is preliminary data.</text>
</comment>
<dbReference type="Proteomes" id="UP000289546">
    <property type="component" value="Unassembled WGS sequence"/>
</dbReference>
<organism evidence="2 3">
    <name type="scientific">Bradyrhizobium nanningense</name>
    <dbReference type="NCBI Taxonomy" id="1325118"/>
    <lineage>
        <taxon>Bacteria</taxon>
        <taxon>Pseudomonadati</taxon>
        <taxon>Pseudomonadota</taxon>
        <taxon>Alphaproteobacteria</taxon>
        <taxon>Hyphomicrobiales</taxon>
        <taxon>Nitrobacteraceae</taxon>
        <taxon>Bradyrhizobium</taxon>
    </lineage>
</organism>
<evidence type="ECO:0000313" key="3">
    <source>
        <dbReference type="Proteomes" id="UP000289546"/>
    </source>
</evidence>
<name>A0A4Q0RSD0_9BRAD</name>
<reference evidence="2 3" key="1">
    <citation type="submission" date="2015-04" db="EMBL/GenBank/DDBJ databases">
        <title>Comparative genomics of rhizobia nodulating Arachis hypogaea in China.</title>
        <authorList>
            <person name="Li Y."/>
        </authorList>
    </citation>
    <scope>NUCLEOTIDE SEQUENCE [LARGE SCALE GENOMIC DNA]</scope>
    <source>
        <strain evidence="2 3">CCBAU 51757</strain>
    </source>
</reference>
<gene>
    <name evidence="2" type="ORF">XH99_34500</name>
</gene>
<dbReference type="AlphaFoldDB" id="A0A4Q0RSD0"/>